<dbReference type="AlphaFoldDB" id="A0A561R712"/>
<dbReference type="InterPro" id="IPR024651">
    <property type="entry name" value="FAD-SLDH_ssu"/>
</dbReference>
<feature type="chain" id="PRO_5022029729" evidence="1">
    <location>
        <begin position="45"/>
        <end position="188"/>
    </location>
</feature>
<sequence>MTTKISGSTPMPGGFGKLSVTRRTLLAGTAALLAAVASTPEALAQTASAQASVAGFHEVSRAITGKANLSPTTSERIYRALAADHADLAENVNALATLASANPTPSTFRDAAKQAGQGDLLLAILTAWYTGTVETKQGPVVVSYKEALMYRPVEDGLTVPTYCNKGPIWWTGLPPEVTRMPINNPKVL</sequence>
<evidence type="ECO:0000313" key="3">
    <source>
        <dbReference type="Proteomes" id="UP000320653"/>
    </source>
</evidence>
<dbReference type="InterPro" id="IPR006311">
    <property type="entry name" value="TAT_signal"/>
</dbReference>
<dbReference type="RefSeq" id="WP_210249252.1">
    <property type="nucleotide sequence ID" value="NZ_VIWP01000001.1"/>
</dbReference>
<gene>
    <name evidence="2" type="ORF">FHW37_101203</name>
</gene>
<evidence type="ECO:0000313" key="2">
    <source>
        <dbReference type="EMBL" id="TWF58399.1"/>
    </source>
</evidence>
<protein>
    <submittedName>
        <fullName evidence="2">D-sorbitol dehydrogenase-like protein</fullName>
    </submittedName>
</protein>
<dbReference type="PROSITE" id="PS51318">
    <property type="entry name" value="TAT"/>
    <property type="match status" value="1"/>
</dbReference>
<evidence type="ECO:0000256" key="1">
    <source>
        <dbReference type="SAM" id="SignalP"/>
    </source>
</evidence>
<keyword evidence="1" id="KW-0732">Signal</keyword>
<proteinExistence type="predicted"/>
<accession>A0A561R712</accession>
<dbReference type="Proteomes" id="UP000320653">
    <property type="component" value="Unassembled WGS sequence"/>
</dbReference>
<dbReference type="Pfam" id="PF12318">
    <property type="entry name" value="FAD-SLDH"/>
    <property type="match status" value="1"/>
</dbReference>
<comment type="caution">
    <text evidence="2">The sequence shown here is derived from an EMBL/GenBank/DDBJ whole genome shotgun (WGS) entry which is preliminary data.</text>
</comment>
<name>A0A561R712_9HYPH</name>
<organism evidence="2 3">
    <name type="scientific">Neorhizobium alkalisoli</name>
    <dbReference type="NCBI Taxonomy" id="528178"/>
    <lineage>
        <taxon>Bacteria</taxon>
        <taxon>Pseudomonadati</taxon>
        <taxon>Pseudomonadota</taxon>
        <taxon>Alphaproteobacteria</taxon>
        <taxon>Hyphomicrobiales</taxon>
        <taxon>Rhizobiaceae</taxon>
        <taxon>Rhizobium/Agrobacterium group</taxon>
        <taxon>Neorhizobium</taxon>
    </lineage>
</organism>
<keyword evidence="3" id="KW-1185">Reference proteome</keyword>
<reference evidence="2 3" key="1">
    <citation type="submission" date="2019-06" db="EMBL/GenBank/DDBJ databases">
        <title>Sorghum-associated microbial communities from plants grown in Nebraska, USA.</title>
        <authorList>
            <person name="Schachtman D."/>
        </authorList>
    </citation>
    <scope>NUCLEOTIDE SEQUENCE [LARGE SCALE GENOMIC DNA]</scope>
    <source>
        <strain evidence="2 3">1225</strain>
    </source>
</reference>
<feature type="signal peptide" evidence="1">
    <location>
        <begin position="1"/>
        <end position="44"/>
    </location>
</feature>
<dbReference type="EMBL" id="VIWP01000001">
    <property type="protein sequence ID" value="TWF58399.1"/>
    <property type="molecule type" value="Genomic_DNA"/>
</dbReference>